<dbReference type="Proteomes" id="UP000003741">
    <property type="component" value="Unassembled WGS sequence"/>
</dbReference>
<dbReference type="RefSeq" id="WP_007218598.1">
    <property type="nucleotide sequence ID" value="NZ_JH724088.1"/>
</dbReference>
<evidence type="ECO:0000259" key="2">
    <source>
        <dbReference type="Pfam" id="PF13386"/>
    </source>
</evidence>
<dbReference type="OrthoDB" id="1199621at2"/>
<keyword evidence="1" id="KW-1133">Transmembrane helix</keyword>
<dbReference type="Pfam" id="PF13386">
    <property type="entry name" value="DsbD_2"/>
    <property type="match status" value="1"/>
</dbReference>
<feature type="transmembrane region" description="Helical" evidence="1">
    <location>
        <begin position="213"/>
        <end position="234"/>
    </location>
</feature>
<feature type="transmembrane region" description="Helical" evidence="1">
    <location>
        <begin position="172"/>
        <end position="201"/>
    </location>
</feature>
<keyword evidence="1" id="KW-0472">Membrane</keyword>
<dbReference type="PATRIC" id="fig|997874.3.peg.4642"/>
<name>I9EXB8_9BACE</name>
<organism evidence="3 4">
    <name type="scientific">Bacteroides cellulosilyticus CL02T12C19</name>
    <dbReference type="NCBI Taxonomy" id="997874"/>
    <lineage>
        <taxon>Bacteria</taxon>
        <taxon>Pseudomonadati</taxon>
        <taxon>Bacteroidota</taxon>
        <taxon>Bacteroidia</taxon>
        <taxon>Bacteroidales</taxon>
        <taxon>Bacteroidaceae</taxon>
        <taxon>Bacteroides</taxon>
    </lineage>
</organism>
<feature type="transmembrane region" description="Helical" evidence="1">
    <location>
        <begin position="12"/>
        <end position="36"/>
    </location>
</feature>
<reference evidence="3 4" key="1">
    <citation type="submission" date="2012-02" db="EMBL/GenBank/DDBJ databases">
        <title>The Genome Sequence of Bacteroides cellulosilyticus CL02T12C19.</title>
        <authorList>
            <consortium name="The Broad Institute Genome Sequencing Platform"/>
            <person name="Earl A."/>
            <person name="Ward D."/>
            <person name="Feldgarden M."/>
            <person name="Gevers D."/>
            <person name="Zitomersky N.L."/>
            <person name="Coyne M.J."/>
            <person name="Comstock L.E."/>
            <person name="Young S.K."/>
            <person name="Zeng Q."/>
            <person name="Gargeya S."/>
            <person name="Fitzgerald M."/>
            <person name="Haas B."/>
            <person name="Abouelleil A."/>
            <person name="Alvarado L."/>
            <person name="Arachchi H.M."/>
            <person name="Berlin A."/>
            <person name="Chapman S.B."/>
            <person name="Gearin G."/>
            <person name="Goldberg J."/>
            <person name="Griggs A."/>
            <person name="Gujja S."/>
            <person name="Hansen M."/>
            <person name="Heiman D."/>
            <person name="Howarth C."/>
            <person name="Larimer J."/>
            <person name="Lui A."/>
            <person name="MacDonald P.J.P."/>
            <person name="McCowen C."/>
            <person name="Montmayeur A."/>
            <person name="Murphy C."/>
            <person name="Neiman D."/>
            <person name="Pearson M."/>
            <person name="Priest M."/>
            <person name="Roberts A."/>
            <person name="Saif S."/>
            <person name="Shea T."/>
            <person name="Sisk P."/>
            <person name="Stolte C."/>
            <person name="Sykes S."/>
            <person name="Wortman J."/>
            <person name="Nusbaum C."/>
            <person name="Birren B."/>
        </authorList>
    </citation>
    <scope>NUCLEOTIDE SEQUENCE [LARGE SCALE GENOMIC DNA]</scope>
    <source>
        <strain evidence="3 4">CL02T12C19</strain>
    </source>
</reference>
<dbReference type="HOGENOM" id="CLU_087516_1_0_10"/>
<dbReference type="NCBIfam" id="NF040495">
    <property type="entry name" value="tranport_ArsG"/>
    <property type="match status" value="1"/>
</dbReference>
<keyword evidence="1" id="KW-0812">Transmembrane</keyword>
<keyword evidence="4" id="KW-1185">Reference proteome</keyword>
<proteinExistence type="predicted"/>
<dbReference type="EMBL" id="AGXG01000094">
    <property type="protein sequence ID" value="EIY25139.1"/>
    <property type="molecule type" value="Genomic_DNA"/>
</dbReference>
<accession>I9EXB8</accession>
<feature type="transmembrane region" description="Helical" evidence="1">
    <location>
        <begin position="138"/>
        <end position="160"/>
    </location>
</feature>
<evidence type="ECO:0000313" key="3">
    <source>
        <dbReference type="EMBL" id="EIY25139.1"/>
    </source>
</evidence>
<evidence type="ECO:0000256" key="1">
    <source>
        <dbReference type="SAM" id="Phobius"/>
    </source>
</evidence>
<dbReference type="InterPro" id="IPR039447">
    <property type="entry name" value="UreH-like_TM_dom"/>
</dbReference>
<feature type="transmembrane region" description="Helical" evidence="1">
    <location>
        <begin position="57"/>
        <end position="78"/>
    </location>
</feature>
<comment type="caution">
    <text evidence="3">The sequence shown here is derived from an EMBL/GenBank/DDBJ whole genome shotgun (WGS) entry which is preliminary data.</text>
</comment>
<dbReference type="PANTHER" id="PTHR31272">
    <property type="entry name" value="CYTOCHROME C-TYPE BIOGENESIS PROTEIN HI_1454-RELATED"/>
    <property type="match status" value="1"/>
</dbReference>
<protein>
    <recommendedName>
        <fullName evidence="2">Urease accessory protein UreH-like transmembrane domain-containing protein</fullName>
    </recommendedName>
</protein>
<sequence>MDFLQSILDSTSIPAITAFILGILTAISPCPLATNITAIGFIGKDIENHHRIFINGLLYTLGRIITYTVLGFILIPILREGASMFSVQKVVSKYGEMLIAPLLIMIGVYMLDIIKLNLPKINFSGNKLKRKTKGSWGALFLGILFSLAFCPTSGIFYFGMLMPMSAAETGGYLLPVVYAIATGLPVILVAWVLAYSVAGLGKLYNRIQVFEKWFRKVVAILFIAVGIYYAVMYYL</sequence>
<dbReference type="PANTHER" id="PTHR31272:SF4">
    <property type="entry name" value="CYTOCHROME C-TYPE BIOGENESIS PROTEIN HI_1454-RELATED"/>
    <property type="match status" value="1"/>
</dbReference>
<gene>
    <name evidence="3" type="ORF">HMPREF1062_04542</name>
</gene>
<feature type="domain" description="Urease accessory protein UreH-like transmembrane" evidence="2">
    <location>
        <begin position="17"/>
        <end position="228"/>
    </location>
</feature>
<evidence type="ECO:0000313" key="4">
    <source>
        <dbReference type="Proteomes" id="UP000003741"/>
    </source>
</evidence>
<feature type="transmembrane region" description="Helical" evidence="1">
    <location>
        <begin position="98"/>
        <end position="118"/>
    </location>
</feature>
<dbReference type="InterPro" id="IPR051790">
    <property type="entry name" value="Cytochrome_c-biogenesis_DsbD"/>
</dbReference>
<dbReference type="AlphaFoldDB" id="I9EXB8"/>